<organism evidence="1 2">
    <name type="scientific">Vararia minispora EC-137</name>
    <dbReference type="NCBI Taxonomy" id="1314806"/>
    <lineage>
        <taxon>Eukaryota</taxon>
        <taxon>Fungi</taxon>
        <taxon>Dikarya</taxon>
        <taxon>Basidiomycota</taxon>
        <taxon>Agaricomycotina</taxon>
        <taxon>Agaricomycetes</taxon>
        <taxon>Russulales</taxon>
        <taxon>Lachnocladiaceae</taxon>
        <taxon>Vararia</taxon>
    </lineage>
</organism>
<reference evidence="1" key="2">
    <citation type="journal article" date="2022" name="New Phytol.">
        <title>Evolutionary transition to the ectomycorrhizal habit in the genomes of a hyperdiverse lineage of mushroom-forming fungi.</title>
        <authorList>
            <person name="Looney B."/>
            <person name="Miyauchi S."/>
            <person name="Morin E."/>
            <person name="Drula E."/>
            <person name="Courty P.E."/>
            <person name="Kohler A."/>
            <person name="Kuo A."/>
            <person name="LaButti K."/>
            <person name="Pangilinan J."/>
            <person name="Lipzen A."/>
            <person name="Riley R."/>
            <person name="Andreopoulos W."/>
            <person name="He G."/>
            <person name="Johnson J."/>
            <person name="Nolan M."/>
            <person name="Tritt A."/>
            <person name="Barry K.W."/>
            <person name="Grigoriev I.V."/>
            <person name="Nagy L.G."/>
            <person name="Hibbett D."/>
            <person name="Henrissat B."/>
            <person name="Matheny P.B."/>
            <person name="Labbe J."/>
            <person name="Martin F.M."/>
        </authorList>
    </citation>
    <scope>NUCLEOTIDE SEQUENCE</scope>
    <source>
        <strain evidence="1">EC-137</strain>
    </source>
</reference>
<reference evidence="1" key="1">
    <citation type="submission" date="2021-02" db="EMBL/GenBank/DDBJ databases">
        <authorList>
            <consortium name="DOE Joint Genome Institute"/>
            <person name="Ahrendt S."/>
            <person name="Looney B.P."/>
            <person name="Miyauchi S."/>
            <person name="Morin E."/>
            <person name="Drula E."/>
            <person name="Courty P.E."/>
            <person name="Chicoki N."/>
            <person name="Fauchery L."/>
            <person name="Kohler A."/>
            <person name="Kuo A."/>
            <person name="Labutti K."/>
            <person name="Pangilinan J."/>
            <person name="Lipzen A."/>
            <person name="Riley R."/>
            <person name="Andreopoulos W."/>
            <person name="He G."/>
            <person name="Johnson J."/>
            <person name="Barry K.W."/>
            <person name="Grigoriev I.V."/>
            <person name="Nagy L."/>
            <person name="Hibbett D."/>
            <person name="Henrissat B."/>
            <person name="Matheny P.B."/>
            <person name="Labbe J."/>
            <person name="Martin F."/>
        </authorList>
    </citation>
    <scope>NUCLEOTIDE SEQUENCE</scope>
    <source>
        <strain evidence="1">EC-137</strain>
    </source>
</reference>
<dbReference type="EMBL" id="MU273474">
    <property type="protein sequence ID" value="KAI0036215.1"/>
    <property type="molecule type" value="Genomic_DNA"/>
</dbReference>
<keyword evidence="2" id="KW-1185">Reference proteome</keyword>
<accession>A0ACB8QX67</accession>
<evidence type="ECO:0000313" key="2">
    <source>
        <dbReference type="Proteomes" id="UP000814128"/>
    </source>
</evidence>
<name>A0ACB8QX67_9AGAM</name>
<protein>
    <submittedName>
        <fullName evidence="1">Uncharacterized protein</fullName>
    </submittedName>
</protein>
<comment type="caution">
    <text evidence="1">The sequence shown here is derived from an EMBL/GenBank/DDBJ whole genome shotgun (WGS) entry which is preliminary data.</text>
</comment>
<gene>
    <name evidence="1" type="ORF">K488DRAFT_67832</name>
</gene>
<evidence type="ECO:0000313" key="1">
    <source>
        <dbReference type="EMBL" id="KAI0036215.1"/>
    </source>
</evidence>
<sequence>MAQDGPGRLEIGHDTDVLAGVDHHTTLVLLHGFVFHPGREPGGPRRLRCTREIHALPKKFVADEYPLVLLLLWPLAGVFLTALFVDAHVFGTSVSDAGERIRRAVSYNPPHCALRFTGREAYSPALKSAIPPAERPEDIGASMVPDLAALHASYGLRLGALQREGGDRLRKVDRGKQGVGHGGVATHWDLPEQALNDLLSDGDEEVNVYQWPNFVTANLAGRSIWCYTDE</sequence>
<dbReference type="Proteomes" id="UP000814128">
    <property type="component" value="Unassembled WGS sequence"/>
</dbReference>
<proteinExistence type="predicted"/>